<dbReference type="PROSITE" id="PS00198">
    <property type="entry name" value="4FE4S_FER_1"/>
    <property type="match status" value="2"/>
</dbReference>
<dbReference type="SUPFAM" id="SSF52218">
    <property type="entry name" value="Flavoproteins"/>
    <property type="match status" value="1"/>
</dbReference>
<feature type="domain" description="4Fe-4S ferredoxin-type" evidence="5">
    <location>
        <begin position="211"/>
        <end position="240"/>
    </location>
</feature>
<proteinExistence type="predicted"/>
<keyword evidence="2" id="KW-0479">Metal-binding</keyword>
<evidence type="ECO:0000256" key="4">
    <source>
        <dbReference type="ARBA" id="ARBA00023014"/>
    </source>
</evidence>
<dbReference type="InterPro" id="IPR029039">
    <property type="entry name" value="Flavoprotein-like_sf"/>
</dbReference>
<dbReference type="Gene3D" id="3.30.70.20">
    <property type="match status" value="1"/>
</dbReference>
<dbReference type="RefSeq" id="WP_200464243.1">
    <property type="nucleotide sequence ID" value="NZ_JAENRR010000011.1"/>
</dbReference>
<reference evidence="6 7" key="1">
    <citation type="submission" date="2021-01" db="EMBL/GenBank/DDBJ databases">
        <title>Carboxyliciviraga sp.nov., isolated from coastal sediments.</title>
        <authorList>
            <person name="Lu D."/>
            <person name="Zhang T."/>
        </authorList>
    </citation>
    <scope>NUCLEOTIDE SEQUENCE [LARGE SCALE GENOMIC DNA]</scope>
    <source>
        <strain evidence="6 7">N1Y132</strain>
    </source>
</reference>
<organism evidence="6 7">
    <name type="scientific">Carboxylicivirga marina</name>
    <dbReference type="NCBI Taxonomy" id="2800988"/>
    <lineage>
        <taxon>Bacteria</taxon>
        <taxon>Pseudomonadati</taxon>
        <taxon>Bacteroidota</taxon>
        <taxon>Bacteroidia</taxon>
        <taxon>Marinilabiliales</taxon>
        <taxon>Marinilabiliaceae</taxon>
        <taxon>Carboxylicivirga</taxon>
    </lineage>
</organism>
<sequence>MFQQADSPTVSTRKVHAIFFSPARSTKKIVEAIASGISEEFIVHDITQGLFKNIELTSNDIAVVGVPAFSGQVPAIAAQYISQIKGNGARAIITCAYGNCHYENTLSELSNICVEAGFIPISSGAFVSRHSLFPELGKGRPDARDLDNARQFGKKSVQHSRIMNGGAFKLEEKSSMRPQGIVPLVAKANGDCNFCGRCVQACPVGAIDTQNPKKTDKKACISCTRCIDVCPYGARQFSGLMYLITKKRLMDKNKERKEIEVNIPL</sequence>
<accession>A0ABS1HH58</accession>
<dbReference type="EMBL" id="JAENRR010000011">
    <property type="protein sequence ID" value="MBK3517014.1"/>
    <property type="molecule type" value="Genomic_DNA"/>
</dbReference>
<keyword evidence="4" id="KW-0411">Iron-sulfur</keyword>
<dbReference type="PANTHER" id="PTHR24960:SF85">
    <property type="entry name" value="POLYFERREDOXIN PROTEIN VHUB"/>
    <property type="match status" value="1"/>
</dbReference>
<dbReference type="PANTHER" id="PTHR24960">
    <property type="entry name" value="PHOTOSYSTEM I IRON-SULFUR CENTER-RELATED"/>
    <property type="match status" value="1"/>
</dbReference>
<keyword evidence="7" id="KW-1185">Reference proteome</keyword>
<evidence type="ECO:0000256" key="3">
    <source>
        <dbReference type="ARBA" id="ARBA00023004"/>
    </source>
</evidence>
<dbReference type="InterPro" id="IPR017900">
    <property type="entry name" value="4Fe4S_Fe_S_CS"/>
</dbReference>
<keyword evidence="1" id="KW-0004">4Fe-4S</keyword>
<evidence type="ECO:0000256" key="1">
    <source>
        <dbReference type="ARBA" id="ARBA00022485"/>
    </source>
</evidence>
<dbReference type="InterPro" id="IPR050157">
    <property type="entry name" value="PSI_iron-sulfur_center"/>
</dbReference>
<dbReference type="InterPro" id="IPR017896">
    <property type="entry name" value="4Fe4S_Fe-S-bd"/>
</dbReference>
<evidence type="ECO:0000259" key="5">
    <source>
        <dbReference type="PROSITE" id="PS51379"/>
    </source>
</evidence>
<dbReference type="Pfam" id="PF12838">
    <property type="entry name" value="Fer4_7"/>
    <property type="match status" value="1"/>
</dbReference>
<evidence type="ECO:0000313" key="7">
    <source>
        <dbReference type="Proteomes" id="UP000605676"/>
    </source>
</evidence>
<dbReference type="Gene3D" id="3.40.50.360">
    <property type="match status" value="1"/>
</dbReference>
<dbReference type="SUPFAM" id="SSF54862">
    <property type="entry name" value="4Fe-4S ferredoxins"/>
    <property type="match status" value="1"/>
</dbReference>
<keyword evidence="3" id="KW-0408">Iron</keyword>
<dbReference type="PROSITE" id="PS51379">
    <property type="entry name" value="4FE4S_FER_2"/>
    <property type="match status" value="2"/>
</dbReference>
<evidence type="ECO:0000313" key="6">
    <source>
        <dbReference type="EMBL" id="MBK3517014.1"/>
    </source>
</evidence>
<protein>
    <submittedName>
        <fullName evidence="6">4Fe-4S binding protein</fullName>
    </submittedName>
</protein>
<evidence type="ECO:0000256" key="2">
    <source>
        <dbReference type="ARBA" id="ARBA00022723"/>
    </source>
</evidence>
<name>A0ABS1HH58_9BACT</name>
<gene>
    <name evidence="6" type="ORF">JIV24_06640</name>
</gene>
<comment type="caution">
    <text evidence="6">The sequence shown here is derived from an EMBL/GenBank/DDBJ whole genome shotgun (WGS) entry which is preliminary data.</text>
</comment>
<feature type="domain" description="4Fe-4S ferredoxin-type" evidence="5">
    <location>
        <begin position="181"/>
        <end position="208"/>
    </location>
</feature>
<dbReference type="Proteomes" id="UP000605676">
    <property type="component" value="Unassembled WGS sequence"/>
</dbReference>